<comment type="caution">
    <text evidence="3">The sequence shown here is derived from an EMBL/GenBank/DDBJ whole genome shotgun (WGS) entry which is preliminary data.</text>
</comment>
<evidence type="ECO:0000256" key="1">
    <source>
        <dbReference type="SAM" id="MobiDB-lite"/>
    </source>
</evidence>
<feature type="region of interest" description="Disordered" evidence="1">
    <location>
        <begin position="307"/>
        <end position="337"/>
    </location>
</feature>
<dbReference type="PANTHER" id="PTHR48449:SF1">
    <property type="entry name" value="DUF1985 DOMAIN-CONTAINING PROTEIN"/>
    <property type="match status" value="1"/>
</dbReference>
<evidence type="ECO:0000313" key="4">
    <source>
        <dbReference type="Proteomes" id="UP001604336"/>
    </source>
</evidence>
<dbReference type="PANTHER" id="PTHR48449">
    <property type="entry name" value="DUF1985 DOMAIN-CONTAINING PROTEIN"/>
    <property type="match status" value="1"/>
</dbReference>
<gene>
    <name evidence="3" type="ORF">Adt_44963</name>
</gene>
<keyword evidence="4" id="KW-1185">Reference proteome</keyword>
<feature type="domain" description="DUF1985" evidence="2">
    <location>
        <begin position="15"/>
        <end position="148"/>
    </location>
</feature>
<feature type="region of interest" description="Disordered" evidence="1">
    <location>
        <begin position="395"/>
        <end position="432"/>
    </location>
</feature>
<evidence type="ECO:0000313" key="3">
    <source>
        <dbReference type="EMBL" id="KAL2461543.1"/>
    </source>
</evidence>
<proteinExistence type="predicted"/>
<feature type="compositionally biased region" description="Basic and acidic residues" evidence="1">
    <location>
        <begin position="397"/>
        <end position="422"/>
    </location>
</feature>
<dbReference type="EMBL" id="JBFOLK010000014">
    <property type="protein sequence ID" value="KAL2461543.1"/>
    <property type="molecule type" value="Genomic_DNA"/>
</dbReference>
<organism evidence="3 4">
    <name type="scientific">Abeliophyllum distichum</name>
    <dbReference type="NCBI Taxonomy" id="126358"/>
    <lineage>
        <taxon>Eukaryota</taxon>
        <taxon>Viridiplantae</taxon>
        <taxon>Streptophyta</taxon>
        <taxon>Embryophyta</taxon>
        <taxon>Tracheophyta</taxon>
        <taxon>Spermatophyta</taxon>
        <taxon>Magnoliopsida</taxon>
        <taxon>eudicotyledons</taxon>
        <taxon>Gunneridae</taxon>
        <taxon>Pentapetalae</taxon>
        <taxon>asterids</taxon>
        <taxon>lamiids</taxon>
        <taxon>Lamiales</taxon>
        <taxon>Oleaceae</taxon>
        <taxon>Forsythieae</taxon>
        <taxon>Abeliophyllum</taxon>
    </lineage>
</organism>
<sequence length="432" mass="50355">MRRIKFSGQLIHQLLNRLVKCDKEDELWFCFRDKPARFSLKEWALITGLNCGTGPDRKHMEYVRRTNRLLYHYFEGKSHITTKELEVAFAKCQDMRDKFKLGLVLFLESVLFCPDRRASIQLASLSIVEDLDLFYSCPWGKESFRRTIVTFKRDWRAKSKELKSNPKPSRFKYSLHGFPLALQVWAYEAMPHVGRQFASKFQHKVPRMVCWDATIAPTSSEISDVLNGHKLIVYCIIRPTDEENSKKYMRDFSPFESASRDRRFDEIIDNLDDYVPPGFEAPREREIYGMAGHSACEANLGDMEGSATHGSYLTPRFSPRHQDAPSDEGPSHIPQPRGVYLTQKEFNRRVSHIEKRFATLEQRISKEIDSVRSYCGVIEKKVDTVIELLQNSNTSRGFDHQSRYEHHSGYDHQDGNEHHNSFEHQSVYEDEG</sequence>
<dbReference type="AlphaFoldDB" id="A0ABD1PDT2"/>
<evidence type="ECO:0000259" key="2">
    <source>
        <dbReference type="Pfam" id="PF09331"/>
    </source>
</evidence>
<dbReference type="Proteomes" id="UP001604336">
    <property type="component" value="Unassembled WGS sequence"/>
</dbReference>
<reference evidence="4" key="1">
    <citation type="submission" date="2024-07" db="EMBL/GenBank/DDBJ databases">
        <title>Two chromosome-level genome assemblies of Korean endemic species Abeliophyllum distichum and Forsythia ovata (Oleaceae).</title>
        <authorList>
            <person name="Jang H."/>
        </authorList>
    </citation>
    <scope>NUCLEOTIDE SEQUENCE [LARGE SCALE GENOMIC DNA]</scope>
</reference>
<name>A0ABD1PDT2_9LAMI</name>
<accession>A0ABD1PDT2</accession>
<protein>
    <submittedName>
        <fullName evidence="3">DUF1985 domain-containing protein</fullName>
    </submittedName>
</protein>
<dbReference type="Pfam" id="PF09331">
    <property type="entry name" value="DUF1985"/>
    <property type="match status" value="1"/>
</dbReference>
<dbReference type="InterPro" id="IPR015410">
    <property type="entry name" value="DUF1985"/>
</dbReference>